<reference evidence="1" key="2">
    <citation type="submission" date="2021-01" db="UniProtKB">
        <authorList>
            <consortium name="EnsemblPlants"/>
        </authorList>
    </citation>
    <scope>IDENTIFICATION</scope>
</reference>
<keyword evidence="2" id="KW-1185">Reference proteome</keyword>
<proteinExistence type="predicted"/>
<name>A0A7N2LWY2_QUELO</name>
<reference evidence="1 2" key="1">
    <citation type="journal article" date="2016" name="G3 (Bethesda)">
        <title>First Draft Assembly and Annotation of the Genome of a California Endemic Oak Quercus lobata Nee (Fagaceae).</title>
        <authorList>
            <person name="Sork V.L."/>
            <person name="Fitz-Gibbon S.T."/>
            <person name="Puiu D."/>
            <person name="Crepeau M."/>
            <person name="Gugger P.F."/>
            <person name="Sherman R."/>
            <person name="Stevens K."/>
            <person name="Langley C.H."/>
            <person name="Pellegrini M."/>
            <person name="Salzberg S.L."/>
        </authorList>
    </citation>
    <scope>NUCLEOTIDE SEQUENCE [LARGE SCALE GENOMIC DNA]</scope>
    <source>
        <strain evidence="1 2">cv. SW786</strain>
    </source>
</reference>
<dbReference type="InParanoid" id="A0A7N2LWY2"/>
<accession>A0A7N2LWY2</accession>
<dbReference type="Proteomes" id="UP000594261">
    <property type="component" value="Chromosome 6"/>
</dbReference>
<sequence>MYLHAGLCESYCAPLTGTKDSVLMEIKSTALAPDISPSGDTQPFIPLLAPSPLTPFTNNTVPILSGAGSLGGSNTLMPTNCSESNWWNTTTGQHGIQQQRHFLLVVSMGGKGLE</sequence>
<dbReference type="Gramene" id="QL06p012145:mrna">
    <property type="protein sequence ID" value="QL06p012145:mrna"/>
    <property type="gene ID" value="QL06p012145"/>
</dbReference>
<organism evidence="1 2">
    <name type="scientific">Quercus lobata</name>
    <name type="common">Valley oak</name>
    <dbReference type="NCBI Taxonomy" id="97700"/>
    <lineage>
        <taxon>Eukaryota</taxon>
        <taxon>Viridiplantae</taxon>
        <taxon>Streptophyta</taxon>
        <taxon>Embryophyta</taxon>
        <taxon>Tracheophyta</taxon>
        <taxon>Spermatophyta</taxon>
        <taxon>Magnoliopsida</taxon>
        <taxon>eudicotyledons</taxon>
        <taxon>Gunneridae</taxon>
        <taxon>Pentapetalae</taxon>
        <taxon>rosids</taxon>
        <taxon>fabids</taxon>
        <taxon>Fagales</taxon>
        <taxon>Fagaceae</taxon>
        <taxon>Quercus</taxon>
    </lineage>
</organism>
<evidence type="ECO:0000313" key="2">
    <source>
        <dbReference type="Proteomes" id="UP000594261"/>
    </source>
</evidence>
<protein>
    <submittedName>
        <fullName evidence="1">Uncharacterized protein</fullName>
    </submittedName>
</protein>
<dbReference type="EnsemblPlants" id="QL06p012145:mrna">
    <property type="protein sequence ID" value="QL06p012145:mrna"/>
    <property type="gene ID" value="QL06p012145"/>
</dbReference>
<evidence type="ECO:0000313" key="1">
    <source>
        <dbReference type="EnsemblPlants" id="QL06p012145:mrna"/>
    </source>
</evidence>
<dbReference type="EMBL" id="LRBV02000006">
    <property type="status" value="NOT_ANNOTATED_CDS"/>
    <property type="molecule type" value="Genomic_DNA"/>
</dbReference>
<dbReference type="AlphaFoldDB" id="A0A7N2LWY2"/>